<evidence type="ECO:0000256" key="5">
    <source>
        <dbReference type="ARBA" id="ARBA00023136"/>
    </source>
</evidence>
<proteinExistence type="predicted"/>
<accession>A0ABN7PBQ5</accession>
<feature type="domain" description="Receptor ligand binding region" evidence="9">
    <location>
        <begin position="10"/>
        <end position="95"/>
    </location>
</feature>
<sequence>MVKKYTEYISHLQDLLKKNNIELTNRKFPRERAGVSMTQYLEELKGKNARIIIADMYDPAARAVMCEAFHLEMTADKGYVWFLPLWLSPNWYDTDFYNQKTASNNK</sequence>
<dbReference type="InterPro" id="IPR001828">
    <property type="entry name" value="ANF_lig-bd_rcpt"/>
</dbReference>
<dbReference type="InterPro" id="IPR002455">
    <property type="entry name" value="GPCR3_GABA-B"/>
</dbReference>
<keyword evidence="7" id="KW-0325">Glycoprotein</keyword>
<evidence type="ECO:0000256" key="7">
    <source>
        <dbReference type="ARBA" id="ARBA00023180"/>
    </source>
</evidence>
<keyword evidence="8" id="KW-0807">Transducer</keyword>
<evidence type="ECO:0000313" key="10">
    <source>
        <dbReference type="EMBL" id="CAG2064110.1"/>
    </source>
</evidence>
<evidence type="ECO:0000256" key="2">
    <source>
        <dbReference type="ARBA" id="ARBA00022692"/>
    </source>
</evidence>
<reference evidence="10" key="1">
    <citation type="submission" date="2021-03" db="EMBL/GenBank/DDBJ databases">
        <authorList>
            <person name="Tran Van P."/>
        </authorList>
    </citation>
    <scope>NUCLEOTIDE SEQUENCE</scope>
</reference>
<comment type="subcellular location">
    <subcellularLocation>
        <location evidence="1">Membrane</location>
    </subcellularLocation>
</comment>
<dbReference type="InterPro" id="IPR028082">
    <property type="entry name" value="Peripla_BP_I"/>
</dbReference>
<organism evidence="10 11">
    <name type="scientific">Timema podura</name>
    <name type="common">Walking stick</name>
    <dbReference type="NCBI Taxonomy" id="61482"/>
    <lineage>
        <taxon>Eukaryota</taxon>
        <taxon>Metazoa</taxon>
        <taxon>Ecdysozoa</taxon>
        <taxon>Arthropoda</taxon>
        <taxon>Hexapoda</taxon>
        <taxon>Insecta</taxon>
        <taxon>Pterygota</taxon>
        <taxon>Neoptera</taxon>
        <taxon>Polyneoptera</taxon>
        <taxon>Phasmatodea</taxon>
        <taxon>Timematodea</taxon>
        <taxon>Timematoidea</taxon>
        <taxon>Timematidae</taxon>
        <taxon>Timema</taxon>
    </lineage>
</organism>
<dbReference type="PANTHER" id="PTHR10519:SF20">
    <property type="entry name" value="G-PROTEIN COUPLED RECEPTOR 156-RELATED"/>
    <property type="match status" value="1"/>
</dbReference>
<evidence type="ECO:0000313" key="11">
    <source>
        <dbReference type="Proteomes" id="UP001153148"/>
    </source>
</evidence>
<evidence type="ECO:0000256" key="6">
    <source>
        <dbReference type="ARBA" id="ARBA00023170"/>
    </source>
</evidence>
<dbReference type="PANTHER" id="PTHR10519">
    <property type="entry name" value="GABA-B RECEPTOR"/>
    <property type="match status" value="1"/>
</dbReference>
<evidence type="ECO:0000256" key="8">
    <source>
        <dbReference type="ARBA" id="ARBA00023224"/>
    </source>
</evidence>
<dbReference type="Proteomes" id="UP001153148">
    <property type="component" value="Unassembled WGS sequence"/>
</dbReference>
<dbReference type="Gene3D" id="3.40.50.2300">
    <property type="match status" value="1"/>
</dbReference>
<name>A0ABN7PBQ5_TIMPD</name>
<dbReference type="EMBL" id="CAJPIN010031615">
    <property type="protein sequence ID" value="CAG2064110.1"/>
    <property type="molecule type" value="Genomic_DNA"/>
</dbReference>
<comment type="caution">
    <text evidence="10">The sequence shown here is derived from an EMBL/GenBank/DDBJ whole genome shotgun (WGS) entry which is preliminary data.</text>
</comment>
<protein>
    <recommendedName>
        <fullName evidence="9">Receptor ligand binding region domain-containing protein</fullName>
    </recommendedName>
</protein>
<keyword evidence="11" id="KW-1185">Reference proteome</keyword>
<evidence type="ECO:0000256" key="1">
    <source>
        <dbReference type="ARBA" id="ARBA00004370"/>
    </source>
</evidence>
<dbReference type="Pfam" id="PF01094">
    <property type="entry name" value="ANF_receptor"/>
    <property type="match status" value="1"/>
</dbReference>
<dbReference type="SUPFAM" id="SSF53822">
    <property type="entry name" value="Periplasmic binding protein-like I"/>
    <property type="match status" value="1"/>
</dbReference>
<keyword evidence="5" id="KW-0472">Membrane</keyword>
<gene>
    <name evidence="10" type="ORF">TPAB3V08_LOCUS11057</name>
</gene>
<keyword evidence="2" id="KW-0812">Transmembrane</keyword>
<feature type="non-terminal residue" evidence="10">
    <location>
        <position position="106"/>
    </location>
</feature>
<keyword evidence="3" id="KW-1133">Transmembrane helix</keyword>
<keyword evidence="6" id="KW-0675">Receptor</keyword>
<evidence type="ECO:0000256" key="4">
    <source>
        <dbReference type="ARBA" id="ARBA00023040"/>
    </source>
</evidence>
<evidence type="ECO:0000256" key="3">
    <source>
        <dbReference type="ARBA" id="ARBA00022989"/>
    </source>
</evidence>
<evidence type="ECO:0000259" key="9">
    <source>
        <dbReference type="Pfam" id="PF01094"/>
    </source>
</evidence>
<keyword evidence="4" id="KW-0297">G-protein coupled receptor</keyword>